<feature type="transmembrane region" description="Helical" evidence="2">
    <location>
        <begin position="20"/>
        <end position="41"/>
    </location>
</feature>
<accession>A0AAX4F205</accession>
<feature type="transmembrane region" description="Helical" evidence="2">
    <location>
        <begin position="322"/>
        <end position="342"/>
    </location>
</feature>
<dbReference type="InterPro" id="IPR004679">
    <property type="entry name" value="2-OHcarboxylate_transport"/>
</dbReference>
<feature type="transmembrane region" description="Helical" evidence="2">
    <location>
        <begin position="354"/>
        <end position="374"/>
    </location>
</feature>
<feature type="transmembrane region" description="Helical" evidence="2">
    <location>
        <begin position="204"/>
        <end position="226"/>
    </location>
</feature>
<sequence length="439" mass="47309">MSMVLDKNDTVLQRLLKERIGVFPILLYVVIAVIVFLAAEFNKIPNDMIGGFAVLMTMGLFLEYVGSRVPILKDIGGKVICTIFLPSAMVYYGFIHASAVNAITSTMKNANFLYFFVSCLITGSILGMDRKLMINGVVKMIIPLILGSFFAVFVGLVVALLFGVEIKRAFFFIITPIMAGGLGEGAVPLSIAYSEILHGSQAEFLAELLPAALIGNLVAIILAGVLRRIADRKPHLTGNGVLIKVSEKDGGEGHISDINNHEAIDFNLMGGGLLTSCVLFVFGSLTSNIFGMPAPIILIFAVAIAKYFRLLPAYIETGAYQLYKFLSSTLVWALLVGVGVVYTPWKNVLSALTLEYIMICTSAVVAMTICGFYIGRFLNMHPIESALVTSCHAAFGGTGDIAILTASDRMSLIAFAQLSTKFGGVAMIIFSTMLLKFVS</sequence>
<feature type="transmembrane region" description="Helical" evidence="2">
    <location>
        <begin position="289"/>
        <end position="310"/>
    </location>
</feature>
<feature type="transmembrane region" description="Helical" evidence="2">
    <location>
        <begin position="48"/>
        <end position="65"/>
    </location>
</feature>
<dbReference type="AlphaFoldDB" id="A0AAX4F205"/>
<dbReference type="Proteomes" id="UP001187868">
    <property type="component" value="Unassembled WGS sequence"/>
</dbReference>
<gene>
    <name evidence="3" type="ORF">RUJ08_18165</name>
    <name evidence="4" type="ORF">RXA29_05090</name>
</gene>
<protein>
    <submittedName>
        <fullName evidence="4">2-hydroxycarboxylate transporter family protein</fullName>
    </submittedName>
</protein>
<feature type="transmembrane region" description="Helical" evidence="2">
    <location>
        <begin position="77"/>
        <end position="100"/>
    </location>
</feature>
<dbReference type="PIRSF" id="PIRSF005348">
    <property type="entry name" value="YxkH"/>
    <property type="match status" value="1"/>
</dbReference>
<evidence type="ECO:0000313" key="6">
    <source>
        <dbReference type="Proteomes" id="UP001304423"/>
    </source>
</evidence>
<dbReference type="PANTHER" id="PTHR40033:SF1">
    <property type="entry name" value="CITRATE-SODIUM SYMPORTER"/>
    <property type="match status" value="1"/>
</dbReference>
<keyword evidence="1" id="KW-0769">Symport</keyword>
<dbReference type="Pfam" id="PF03390">
    <property type="entry name" value="2HCT"/>
    <property type="match status" value="1"/>
</dbReference>
<dbReference type="GO" id="GO:0015293">
    <property type="term" value="F:symporter activity"/>
    <property type="evidence" value="ECO:0007669"/>
    <property type="project" value="UniProtKB-UniRule"/>
</dbReference>
<feature type="transmembrane region" description="Helical" evidence="2">
    <location>
        <begin position="412"/>
        <end position="435"/>
    </location>
</feature>
<evidence type="ECO:0000313" key="3">
    <source>
        <dbReference type="EMBL" id="MDV7044059.1"/>
    </source>
</evidence>
<feature type="transmembrane region" description="Helical" evidence="2">
    <location>
        <begin position="140"/>
        <end position="162"/>
    </location>
</feature>
<evidence type="ECO:0000256" key="2">
    <source>
        <dbReference type="SAM" id="Phobius"/>
    </source>
</evidence>
<name>A0AAX4F205_9GAMM</name>
<comment type="similarity">
    <text evidence="1">Belongs to the 2-hydroxycarboxylate transporter (2-HCT) (TC 2.A.24) family.</text>
</comment>
<dbReference type="GO" id="GO:0005886">
    <property type="term" value="C:plasma membrane"/>
    <property type="evidence" value="ECO:0007669"/>
    <property type="project" value="UniProtKB-UniRule"/>
</dbReference>
<keyword evidence="5" id="KW-1185">Reference proteome</keyword>
<dbReference type="PANTHER" id="PTHR40033">
    <property type="entry name" value="NA(+)-MALATE SYMPORTER"/>
    <property type="match status" value="1"/>
</dbReference>
<feature type="transmembrane region" description="Helical" evidence="2">
    <location>
        <begin position="112"/>
        <end position="128"/>
    </location>
</feature>
<keyword evidence="1 2" id="KW-0472">Membrane</keyword>
<reference evidence="3 5" key="2">
    <citation type="submission" date="2023-10" db="EMBL/GenBank/DDBJ databases">
        <title>Clonality and diversity in the soft rot Dickeya solani phytopathogen.</title>
        <authorList>
            <person name="Pedron J."/>
            <person name="Van Gijisegem F."/>
            <person name="Portier P."/>
            <person name="Taghouti G."/>
        </authorList>
    </citation>
    <scope>NUCLEOTIDE SEQUENCE [LARGE SCALE GENOMIC DNA]</scope>
    <source>
        <strain evidence="3 5">FVG2-MFV017-A9</strain>
    </source>
</reference>
<evidence type="ECO:0000313" key="4">
    <source>
        <dbReference type="EMBL" id="WOA53615.1"/>
    </source>
</evidence>
<reference evidence="4" key="1">
    <citation type="submission" date="2023-10" db="EMBL/GenBank/DDBJ databases">
        <title>Clonality and diversity in the soft rot Dickeya solani phytopathogen.</title>
        <authorList>
            <person name="Pedron J."/>
            <person name="Van Gijsegem F."/>
            <person name="Portier P."/>
            <person name="Taghouti G."/>
        </authorList>
    </citation>
    <scope>NUCLEOTIDE SEQUENCE</scope>
    <source>
        <strain evidence="4">CFBP5647</strain>
    </source>
</reference>
<keyword evidence="2" id="KW-0812">Transmembrane</keyword>
<dbReference type="RefSeq" id="WP_057084415.1">
    <property type="nucleotide sequence ID" value="NZ_CP104920.1"/>
</dbReference>
<proteinExistence type="inferred from homology"/>
<evidence type="ECO:0000313" key="5">
    <source>
        <dbReference type="Proteomes" id="UP001187868"/>
    </source>
</evidence>
<organism evidence="4 6">
    <name type="scientific">Dickeya solani</name>
    <dbReference type="NCBI Taxonomy" id="1089444"/>
    <lineage>
        <taxon>Bacteria</taxon>
        <taxon>Pseudomonadati</taxon>
        <taxon>Pseudomonadota</taxon>
        <taxon>Gammaproteobacteria</taxon>
        <taxon>Enterobacterales</taxon>
        <taxon>Pectobacteriaceae</taxon>
        <taxon>Dickeya</taxon>
    </lineage>
</organism>
<feature type="transmembrane region" description="Helical" evidence="2">
    <location>
        <begin position="169"/>
        <end position="192"/>
    </location>
</feature>
<dbReference type="EMBL" id="CP136339">
    <property type="protein sequence ID" value="WOA53615.1"/>
    <property type="molecule type" value="Genomic_DNA"/>
</dbReference>
<keyword evidence="2" id="KW-1133">Transmembrane helix</keyword>
<dbReference type="GO" id="GO:0008514">
    <property type="term" value="F:organic anion transmembrane transporter activity"/>
    <property type="evidence" value="ECO:0007669"/>
    <property type="project" value="InterPro"/>
</dbReference>
<keyword evidence="1" id="KW-0813">Transport</keyword>
<evidence type="ECO:0000256" key="1">
    <source>
        <dbReference type="PIRNR" id="PIRNR005348"/>
    </source>
</evidence>
<feature type="transmembrane region" description="Helical" evidence="2">
    <location>
        <begin position="266"/>
        <end position="283"/>
    </location>
</feature>
<dbReference type="EMBL" id="JAWLLM010000019">
    <property type="protein sequence ID" value="MDV7044059.1"/>
    <property type="molecule type" value="Genomic_DNA"/>
</dbReference>
<dbReference type="Proteomes" id="UP001304423">
    <property type="component" value="Chromosome"/>
</dbReference>